<sequence>MKNLFISGSIKIKRLDEVVRSRLDNVISSGMTVLIGDAGGVDKSVQQYLLMSGFSSVKVYCTGKIPRNNEGGWPVVCVDPPIGSKGRDYYVAKDLMMADDSDIGLMIWDCKSPGTLSNVMQLLKKKKKSVVYISSKKTFLTVTSEADFKALVDQMEFEDYAAVDKKISFSSILNFQPASGQTDELSDKAKGLQRLIASHQAEIINHEKTIAELKRQLEQLREPMDDMFSAL</sequence>
<keyword evidence="1" id="KW-0175">Coiled coil</keyword>
<evidence type="ECO:0000313" key="2">
    <source>
        <dbReference type="EMBL" id="MDD1946760.1"/>
    </source>
</evidence>
<dbReference type="Proteomes" id="UP001150614">
    <property type="component" value="Unassembled WGS sequence"/>
</dbReference>
<evidence type="ECO:0000313" key="3">
    <source>
        <dbReference type="Proteomes" id="UP001150614"/>
    </source>
</evidence>
<gene>
    <name evidence="2" type="ORF">NMG11_23315</name>
</gene>
<feature type="coiled-coil region" evidence="1">
    <location>
        <begin position="182"/>
        <end position="223"/>
    </location>
</feature>
<dbReference type="RefSeq" id="WP_274128936.1">
    <property type="nucleotide sequence ID" value="NZ_JANCLL010000033.1"/>
</dbReference>
<protein>
    <submittedName>
        <fullName evidence="2">Uncharacterized protein</fullName>
    </submittedName>
</protein>
<accession>A0ABT5RL83</accession>
<reference evidence="2" key="1">
    <citation type="submission" date="2022-07" db="EMBL/GenBank/DDBJ databases">
        <title>Draft genome of Pseudomonas carnis strain LP isolated from cheese.</title>
        <authorList>
            <person name="Wolfe B.E."/>
        </authorList>
    </citation>
    <scope>NUCLEOTIDE SEQUENCE</scope>
    <source>
        <strain evidence="2">LP</strain>
    </source>
</reference>
<proteinExistence type="predicted"/>
<keyword evidence="3" id="KW-1185">Reference proteome</keyword>
<organism evidence="2 3">
    <name type="scientific">Pseudomonas carnis</name>
    <dbReference type="NCBI Taxonomy" id="2487355"/>
    <lineage>
        <taxon>Bacteria</taxon>
        <taxon>Pseudomonadati</taxon>
        <taxon>Pseudomonadota</taxon>
        <taxon>Gammaproteobacteria</taxon>
        <taxon>Pseudomonadales</taxon>
        <taxon>Pseudomonadaceae</taxon>
        <taxon>Pseudomonas</taxon>
    </lineage>
</organism>
<comment type="caution">
    <text evidence="2">The sequence shown here is derived from an EMBL/GenBank/DDBJ whole genome shotgun (WGS) entry which is preliminary data.</text>
</comment>
<evidence type="ECO:0000256" key="1">
    <source>
        <dbReference type="SAM" id="Coils"/>
    </source>
</evidence>
<dbReference type="EMBL" id="JANCLL010000033">
    <property type="protein sequence ID" value="MDD1946760.1"/>
    <property type="molecule type" value="Genomic_DNA"/>
</dbReference>
<name>A0ABT5RL83_9PSED</name>